<evidence type="ECO:0000313" key="5">
    <source>
        <dbReference type="Proteomes" id="UP001152622"/>
    </source>
</evidence>
<comment type="caution">
    <text evidence="4">The sequence shown here is derived from an EMBL/GenBank/DDBJ whole genome shotgun (WGS) entry which is preliminary data.</text>
</comment>
<keyword evidence="2" id="KW-0479">Metal-binding</keyword>
<dbReference type="Proteomes" id="UP001152622">
    <property type="component" value="Chromosome 11"/>
</dbReference>
<accession>A0A9Q1EXA3</accession>
<gene>
    <name evidence="4" type="ORF">SKAU_G00282340</name>
</gene>
<protein>
    <recommendedName>
        <fullName evidence="3">DDE Tnp4 domain-containing protein</fullName>
    </recommendedName>
</protein>
<dbReference type="AlphaFoldDB" id="A0A9Q1EXA3"/>
<feature type="domain" description="DDE Tnp4" evidence="3">
    <location>
        <begin position="40"/>
        <end position="90"/>
    </location>
</feature>
<organism evidence="4 5">
    <name type="scientific">Synaphobranchus kaupii</name>
    <name type="common">Kaup's arrowtooth eel</name>
    <dbReference type="NCBI Taxonomy" id="118154"/>
    <lineage>
        <taxon>Eukaryota</taxon>
        <taxon>Metazoa</taxon>
        <taxon>Chordata</taxon>
        <taxon>Craniata</taxon>
        <taxon>Vertebrata</taxon>
        <taxon>Euteleostomi</taxon>
        <taxon>Actinopterygii</taxon>
        <taxon>Neopterygii</taxon>
        <taxon>Teleostei</taxon>
        <taxon>Anguilliformes</taxon>
        <taxon>Synaphobranchidae</taxon>
        <taxon>Synaphobranchus</taxon>
    </lineage>
</organism>
<dbReference type="GO" id="GO:0046872">
    <property type="term" value="F:metal ion binding"/>
    <property type="evidence" value="ECO:0007669"/>
    <property type="project" value="UniProtKB-KW"/>
</dbReference>
<dbReference type="OrthoDB" id="2415966at2759"/>
<evidence type="ECO:0000256" key="1">
    <source>
        <dbReference type="ARBA" id="ARBA00001968"/>
    </source>
</evidence>
<comment type="cofactor">
    <cofactor evidence="1">
        <name>a divalent metal cation</name>
        <dbReference type="ChEBI" id="CHEBI:60240"/>
    </cofactor>
</comment>
<evidence type="ECO:0000256" key="2">
    <source>
        <dbReference type="ARBA" id="ARBA00022723"/>
    </source>
</evidence>
<sequence>MVIGAIDCTHIPISAALGEHEGDFVNRKSFHSINVQTRPENKYNVALNKTRVRIEMTFGVIKSRFNCLRGLRVSPEWACQITDGCVVLHNITTIRKEKTPPVPFLPPDVVDPITLDHPTGRAVRQAITEHFFN</sequence>
<evidence type="ECO:0000259" key="3">
    <source>
        <dbReference type="Pfam" id="PF13359"/>
    </source>
</evidence>
<evidence type="ECO:0000313" key="4">
    <source>
        <dbReference type="EMBL" id="KAJ8346833.1"/>
    </source>
</evidence>
<name>A0A9Q1EXA3_SYNKA</name>
<keyword evidence="5" id="KW-1185">Reference proteome</keyword>
<proteinExistence type="predicted"/>
<reference evidence="4" key="1">
    <citation type="journal article" date="2023" name="Science">
        <title>Genome structures resolve the early diversification of teleost fishes.</title>
        <authorList>
            <person name="Parey E."/>
            <person name="Louis A."/>
            <person name="Montfort J."/>
            <person name="Bouchez O."/>
            <person name="Roques C."/>
            <person name="Iampietro C."/>
            <person name="Lluch J."/>
            <person name="Castinel A."/>
            <person name="Donnadieu C."/>
            <person name="Desvignes T."/>
            <person name="Floi Bucao C."/>
            <person name="Jouanno E."/>
            <person name="Wen M."/>
            <person name="Mejri S."/>
            <person name="Dirks R."/>
            <person name="Jansen H."/>
            <person name="Henkel C."/>
            <person name="Chen W.J."/>
            <person name="Zahm M."/>
            <person name="Cabau C."/>
            <person name="Klopp C."/>
            <person name="Thompson A.W."/>
            <person name="Robinson-Rechavi M."/>
            <person name="Braasch I."/>
            <person name="Lecointre G."/>
            <person name="Bobe J."/>
            <person name="Postlethwait J.H."/>
            <person name="Berthelot C."/>
            <person name="Roest Crollius H."/>
            <person name="Guiguen Y."/>
        </authorList>
    </citation>
    <scope>NUCLEOTIDE SEQUENCE</scope>
    <source>
        <strain evidence="4">WJC10195</strain>
    </source>
</reference>
<dbReference type="InterPro" id="IPR027806">
    <property type="entry name" value="HARBI1_dom"/>
</dbReference>
<dbReference type="Pfam" id="PF13359">
    <property type="entry name" value="DDE_Tnp_4"/>
    <property type="match status" value="1"/>
</dbReference>
<dbReference type="EMBL" id="JAINUF010000011">
    <property type="protein sequence ID" value="KAJ8346833.1"/>
    <property type="molecule type" value="Genomic_DNA"/>
</dbReference>